<sequence>MASAPMRIPTPVGSRPPSRTRAPPSSDELDLSHLSLSPPELGYGSSLSPPQLYSGHLAPGASGVGESPPLATPPTPALFRSLARGKARLAEPEEEHAFRDGFSNSYGLWRGDGFELDDDASEHRGESSHSPQQGTLPRGVLTPPPPPAPARVASPPPQLPAQTFAPLYSPTSAPGGTGDIDDDSSPASSTSMSTTSSRSRSGSASLSAAVRRRLDSSKRLFRRGEDEGAAPGTGSATPAAAAVTLEADPSPMSRLRSTLRPRARTNSGSMTDSTSSFFTSFAISPAASTSSAASSPVLRSFPPPPDDGNMEQQQQQQQQQRHKLFRPRGQGLRRRSTLGLAGLSLTQVEPQPLQPRPFSVVVSSAGVRAHAPEATAPVGTDELVWGTLSYRAVPEAVKVDLFSTMLPRELKVAVFKALLSGWKASGAGARLEGENGGRRELIRLSRVSKEWRSLVYDGQLWANFDLTAFAGKLHPATMRQILRHSRAFVRTLTCQGMETLPGSSLTGRDLLDLWSTDSYPIPRLSPSFSSLTTLDLRGAHGITTPDIIAVVQISPGLKKLNLKGSRLHLSHLLATVADNVDGLEELDVSRCWSLEFLDVEAFIARLNAQQRAALKSLRISGLPAATTNHLLQKLATLPNLHTLDLLGCRWLAHDDIKEYIDALDGRPSPLRHLVISSCTNLTTEAIDLLVGHVPEMRMFEAANLEAVFYIDPPPTLARLVRSMPKIERLDLEGTGRYGGVCDRMLYELIPGACPGSPLVISQLVELRIGSAKHVTTQALSTLVTSLPRLARLEADGTEADNALVRAFLNKHGRDPDAALCLVDCHRLTPEIYPEIQYKTRAREGWDDYQALPFTYSRAEVAALPVIKTFWAWRKVAAPKQWRDARENGENKRRGSGGEVSGRRGSTPTRLWWRDIDEIERGACVVQ</sequence>
<reference evidence="3" key="1">
    <citation type="submission" date="2023-10" db="EMBL/GenBank/DDBJ databases">
        <authorList>
            <person name="Noh H."/>
        </authorList>
    </citation>
    <scope>NUCLEOTIDE SEQUENCE</scope>
    <source>
        <strain evidence="3">DUCC4014</strain>
    </source>
</reference>
<feature type="compositionally biased region" description="Low complexity" evidence="1">
    <location>
        <begin position="229"/>
        <end position="249"/>
    </location>
</feature>
<keyword evidence="3" id="KW-0808">Transferase</keyword>
<feature type="compositionally biased region" description="Basic and acidic residues" evidence="1">
    <location>
        <begin position="882"/>
        <end position="892"/>
    </location>
</feature>
<proteinExistence type="predicted"/>
<feature type="compositionally biased region" description="Low complexity" evidence="1">
    <location>
        <begin position="15"/>
        <end position="41"/>
    </location>
</feature>
<evidence type="ECO:0000256" key="1">
    <source>
        <dbReference type="SAM" id="MobiDB-lite"/>
    </source>
</evidence>
<feature type="compositionally biased region" description="Pro residues" evidence="1">
    <location>
        <begin position="142"/>
        <end position="159"/>
    </location>
</feature>
<dbReference type="RefSeq" id="XP_062626985.1">
    <property type="nucleotide sequence ID" value="XM_062771001.1"/>
</dbReference>
<dbReference type="Gene3D" id="3.80.10.10">
    <property type="entry name" value="Ribonuclease Inhibitor"/>
    <property type="match status" value="1"/>
</dbReference>
<dbReference type="GO" id="GO:0019005">
    <property type="term" value="C:SCF ubiquitin ligase complex"/>
    <property type="evidence" value="ECO:0007669"/>
    <property type="project" value="TreeGrafter"/>
</dbReference>
<evidence type="ECO:0000313" key="3">
    <source>
        <dbReference type="EMBL" id="WOO80953.1"/>
    </source>
</evidence>
<protein>
    <submittedName>
        <fullName evidence="3">S-phase kinase-associated protein 2</fullName>
    </submittedName>
</protein>
<evidence type="ECO:0000313" key="4">
    <source>
        <dbReference type="Proteomes" id="UP000827549"/>
    </source>
</evidence>
<dbReference type="Proteomes" id="UP000827549">
    <property type="component" value="Chromosome 3"/>
</dbReference>
<feature type="domain" description="F-box" evidence="2">
    <location>
        <begin position="438"/>
        <end position="466"/>
    </location>
</feature>
<organism evidence="3 4">
    <name type="scientific">Vanrija pseudolonga</name>
    <dbReference type="NCBI Taxonomy" id="143232"/>
    <lineage>
        <taxon>Eukaryota</taxon>
        <taxon>Fungi</taxon>
        <taxon>Dikarya</taxon>
        <taxon>Basidiomycota</taxon>
        <taxon>Agaricomycotina</taxon>
        <taxon>Tremellomycetes</taxon>
        <taxon>Trichosporonales</taxon>
        <taxon>Trichosporonaceae</taxon>
        <taxon>Vanrija</taxon>
    </lineage>
</organism>
<accession>A0AAF1BQH6</accession>
<keyword evidence="4" id="KW-1185">Reference proteome</keyword>
<dbReference type="Pfam" id="PF12937">
    <property type="entry name" value="F-box-like"/>
    <property type="match status" value="1"/>
</dbReference>
<dbReference type="GO" id="GO:0016301">
    <property type="term" value="F:kinase activity"/>
    <property type="evidence" value="ECO:0007669"/>
    <property type="project" value="UniProtKB-KW"/>
</dbReference>
<name>A0AAF1BQH6_9TREE</name>
<dbReference type="InterPro" id="IPR032675">
    <property type="entry name" value="LRR_dom_sf"/>
</dbReference>
<feature type="compositionally biased region" description="Basic and acidic residues" evidence="1">
    <location>
        <begin position="212"/>
        <end position="226"/>
    </location>
</feature>
<dbReference type="AlphaFoldDB" id="A0AAF1BQH6"/>
<feature type="compositionally biased region" description="Low complexity" evidence="1">
    <location>
        <begin position="185"/>
        <end position="209"/>
    </location>
</feature>
<feature type="compositionally biased region" description="Basic and acidic residues" evidence="1">
    <location>
        <begin position="90"/>
        <end position="99"/>
    </location>
</feature>
<feature type="region of interest" description="Disordered" evidence="1">
    <location>
        <begin position="90"/>
        <end position="275"/>
    </location>
</feature>
<dbReference type="InterPro" id="IPR001810">
    <property type="entry name" value="F-box_dom"/>
</dbReference>
<feature type="compositionally biased region" description="Low complexity" evidence="1">
    <location>
        <begin position="265"/>
        <end position="275"/>
    </location>
</feature>
<feature type="region of interest" description="Disordered" evidence="1">
    <location>
        <begin position="289"/>
        <end position="333"/>
    </location>
</feature>
<dbReference type="InterPro" id="IPR036047">
    <property type="entry name" value="F-box-like_dom_sf"/>
</dbReference>
<dbReference type="PANTHER" id="PTHR13318:SF190">
    <property type="entry name" value="PARTNER OF PAIRED, ISOFORM B"/>
    <property type="match status" value="1"/>
</dbReference>
<gene>
    <name evidence="3" type="primary">Skp2</name>
    <name evidence="3" type="ORF">LOC62_03G004483</name>
</gene>
<keyword evidence="3" id="KW-0418">Kinase</keyword>
<feature type="region of interest" description="Disordered" evidence="1">
    <location>
        <begin position="1"/>
        <end position="77"/>
    </location>
</feature>
<dbReference type="Gene3D" id="1.20.1280.50">
    <property type="match status" value="1"/>
</dbReference>
<feature type="region of interest" description="Disordered" evidence="1">
    <location>
        <begin position="882"/>
        <end position="905"/>
    </location>
</feature>
<dbReference type="EMBL" id="CP086716">
    <property type="protein sequence ID" value="WOO80953.1"/>
    <property type="molecule type" value="Genomic_DNA"/>
</dbReference>
<dbReference type="PANTHER" id="PTHR13318">
    <property type="entry name" value="PARTNER OF PAIRED, ISOFORM B-RELATED"/>
    <property type="match status" value="1"/>
</dbReference>
<evidence type="ECO:0000259" key="2">
    <source>
        <dbReference type="Pfam" id="PF12937"/>
    </source>
</evidence>
<dbReference type="SUPFAM" id="SSF52047">
    <property type="entry name" value="RNI-like"/>
    <property type="match status" value="1"/>
</dbReference>
<dbReference type="SUPFAM" id="SSF81383">
    <property type="entry name" value="F-box domain"/>
    <property type="match status" value="1"/>
</dbReference>
<dbReference type="GO" id="GO:0031146">
    <property type="term" value="P:SCF-dependent proteasomal ubiquitin-dependent protein catabolic process"/>
    <property type="evidence" value="ECO:0007669"/>
    <property type="project" value="TreeGrafter"/>
</dbReference>
<dbReference type="GeneID" id="87807721"/>
<feature type="compositionally biased region" description="Basic residues" evidence="1">
    <location>
        <begin position="320"/>
        <end position="333"/>
    </location>
</feature>